<feature type="domain" description="Response regulatory" evidence="9">
    <location>
        <begin position="10"/>
        <end position="123"/>
    </location>
</feature>
<dbReference type="GO" id="GO:0000156">
    <property type="term" value="F:phosphorelay response regulator activity"/>
    <property type="evidence" value="ECO:0007669"/>
    <property type="project" value="TreeGrafter"/>
</dbReference>
<evidence type="ECO:0000256" key="3">
    <source>
        <dbReference type="ARBA" id="ARBA00023012"/>
    </source>
</evidence>
<dbReference type="EMBL" id="FQZV01000043">
    <property type="protein sequence ID" value="SHJ81254.1"/>
    <property type="molecule type" value="Genomic_DNA"/>
</dbReference>
<dbReference type="PANTHER" id="PTHR48111">
    <property type="entry name" value="REGULATOR OF RPOS"/>
    <property type="match status" value="1"/>
</dbReference>
<evidence type="ECO:0000256" key="2">
    <source>
        <dbReference type="ARBA" id="ARBA00022553"/>
    </source>
</evidence>
<comment type="function">
    <text evidence="7">May play the central regulatory role in sporulation. It may be an element of the effector pathway responsible for the activation of sporulation genes in response to nutritional stress. Spo0A may act in concert with spo0H (a sigma factor) to control the expression of some genes that are critical to the sporulation process.</text>
</comment>
<dbReference type="Gene3D" id="3.40.50.2300">
    <property type="match status" value="1"/>
</dbReference>
<keyword evidence="6" id="KW-0804">Transcription</keyword>
<evidence type="ECO:0000256" key="4">
    <source>
        <dbReference type="ARBA" id="ARBA00023015"/>
    </source>
</evidence>
<keyword evidence="11" id="KW-1185">Reference proteome</keyword>
<organism evidence="10 11">
    <name type="scientific">Geosporobacter subterraneus DSM 17957</name>
    <dbReference type="NCBI Taxonomy" id="1121919"/>
    <lineage>
        <taxon>Bacteria</taxon>
        <taxon>Bacillati</taxon>
        <taxon>Bacillota</taxon>
        <taxon>Clostridia</taxon>
        <taxon>Peptostreptococcales</taxon>
        <taxon>Thermotaleaceae</taxon>
        <taxon>Geosporobacter</taxon>
    </lineage>
</organism>
<name>A0A1M6MCQ3_9FIRM</name>
<evidence type="ECO:0000256" key="7">
    <source>
        <dbReference type="ARBA" id="ARBA00024867"/>
    </source>
</evidence>
<evidence type="ECO:0000256" key="6">
    <source>
        <dbReference type="ARBA" id="ARBA00023163"/>
    </source>
</evidence>
<evidence type="ECO:0000256" key="1">
    <source>
        <dbReference type="ARBA" id="ARBA00018672"/>
    </source>
</evidence>
<dbReference type="STRING" id="1121919.SAMN02745975_02942"/>
<dbReference type="OrthoDB" id="384217at2"/>
<gene>
    <name evidence="10" type="ORF">SAMN02745975_02942</name>
</gene>
<keyword evidence="4" id="KW-0805">Transcription regulation</keyword>
<reference evidence="11" key="1">
    <citation type="submission" date="2016-11" db="EMBL/GenBank/DDBJ databases">
        <authorList>
            <person name="Varghese N."/>
            <person name="Submissions S."/>
        </authorList>
    </citation>
    <scope>NUCLEOTIDE SEQUENCE [LARGE SCALE GENOMIC DNA]</scope>
    <source>
        <strain evidence="11">DSM 17957</strain>
    </source>
</reference>
<evidence type="ECO:0000256" key="8">
    <source>
        <dbReference type="PROSITE-ProRule" id="PRU00169"/>
    </source>
</evidence>
<feature type="modified residue" description="4-aspartylphosphate" evidence="8">
    <location>
        <position position="59"/>
    </location>
</feature>
<protein>
    <recommendedName>
        <fullName evidence="1">Stage 0 sporulation protein A homolog</fullName>
    </recommendedName>
</protein>
<dbReference type="GO" id="GO:0000976">
    <property type="term" value="F:transcription cis-regulatory region binding"/>
    <property type="evidence" value="ECO:0007669"/>
    <property type="project" value="TreeGrafter"/>
</dbReference>
<evidence type="ECO:0000313" key="11">
    <source>
        <dbReference type="Proteomes" id="UP000184536"/>
    </source>
</evidence>
<dbReference type="RefSeq" id="WP_110941991.1">
    <property type="nucleotide sequence ID" value="NZ_FQZV01000043.1"/>
</dbReference>
<dbReference type="SUPFAM" id="SSF52172">
    <property type="entry name" value="CheY-like"/>
    <property type="match status" value="1"/>
</dbReference>
<dbReference type="InterPro" id="IPR039420">
    <property type="entry name" value="WalR-like"/>
</dbReference>
<dbReference type="Proteomes" id="UP000184536">
    <property type="component" value="Unassembled WGS sequence"/>
</dbReference>
<sequence>MNSSLLKNLKVLYVEDEEEVMEQMSFFLKKRTGRLITAKNGKLGLAEFKLNRPDLVISDLRMPAMDGISMAREIRKISDVPIIITTAFSEKDMILKAVDVGIEKYLVKPLDARELVAAMERIAVKIYRSRGELLEIRNRILSKEEKQTMEDNIKNAIAKFIKEKTGKGPKNVKAFLHGTTLEIEILEAFTKMEKTLLEKEKNISIVKYNREVFYKDYEEEMKESIKEFFQWEIRLEAVEIDIIDDKNRLYFSVC</sequence>
<dbReference type="GO" id="GO:0005829">
    <property type="term" value="C:cytosol"/>
    <property type="evidence" value="ECO:0007669"/>
    <property type="project" value="TreeGrafter"/>
</dbReference>
<keyword evidence="2 8" id="KW-0597">Phosphoprotein</keyword>
<dbReference type="CDD" id="cd00156">
    <property type="entry name" value="REC"/>
    <property type="match status" value="1"/>
</dbReference>
<dbReference type="InterPro" id="IPR018745">
    <property type="entry name" value="MpsC"/>
</dbReference>
<accession>A0A1M6MCQ3</accession>
<evidence type="ECO:0000259" key="9">
    <source>
        <dbReference type="PROSITE" id="PS50110"/>
    </source>
</evidence>
<dbReference type="InterPro" id="IPR001789">
    <property type="entry name" value="Sig_transdc_resp-reg_receiver"/>
</dbReference>
<dbReference type="InterPro" id="IPR011006">
    <property type="entry name" value="CheY-like_superfamily"/>
</dbReference>
<dbReference type="Pfam" id="PF10057">
    <property type="entry name" value="MpsC"/>
    <property type="match status" value="1"/>
</dbReference>
<evidence type="ECO:0000313" key="10">
    <source>
        <dbReference type="EMBL" id="SHJ81254.1"/>
    </source>
</evidence>
<dbReference type="AlphaFoldDB" id="A0A1M6MCQ3"/>
<keyword evidence="5" id="KW-0238">DNA-binding</keyword>
<evidence type="ECO:0000256" key="5">
    <source>
        <dbReference type="ARBA" id="ARBA00023125"/>
    </source>
</evidence>
<dbReference type="PROSITE" id="PS50110">
    <property type="entry name" value="RESPONSE_REGULATORY"/>
    <property type="match status" value="1"/>
</dbReference>
<dbReference type="Pfam" id="PF00072">
    <property type="entry name" value="Response_reg"/>
    <property type="match status" value="1"/>
</dbReference>
<dbReference type="GO" id="GO:0006355">
    <property type="term" value="P:regulation of DNA-templated transcription"/>
    <property type="evidence" value="ECO:0007669"/>
    <property type="project" value="TreeGrafter"/>
</dbReference>
<dbReference type="SMART" id="SM00448">
    <property type="entry name" value="REC"/>
    <property type="match status" value="1"/>
</dbReference>
<dbReference type="PANTHER" id="PTHR48111:SF1">
    <property type="entry name" value="TWO-COMPONENT RESPONSE REGULATOR ORR33"/>
    <property type="match status" value="1"/>
</dbReference>
<keyword evidence="3" id="KW-0902">Two-component regulatory system</keyword>
<proteinExistence type="predicted"/>
<dbReference type="GO" id="GO:0032993">
    <property type="term" value="C:protein-DNA complex"/>
    <property type="evidence" value="ECO:0007669"/>
    <property type="project" value="TreeGrafter"/>
</dbReference>